<keyword evidence="3 6" id="KW-0812">Transmembrane</keyword>
<organism evidence="7 8">
    <name type="scientific">Rhizobium rosettiformans W3</name>
    <dbReference type="NCBI Taxonomy" id="538378"/>
    <lineage>
        <taxon>Bacteria</taxon>
        <taxon>Pseudomonadati</taxon>
        <taxon>Pseudomonadota</taxon>
        <taxon>Alphaproteobacteria</taxon>
        <taxon>Hyphomicrobiales</taxon>
        <taxon>Rhizobiaceae</taxon>
        <taxon>Rhizobium/Agrobacterium group</taxon>
        <taxon>Rhizobium</taxon>
    </lineage>
</organism>
<dbReference type="PANTHER" id="PTHR10010:SF46">
    <property type="entry name" value="SODIUM-DEPENDENT PHOSPHATE TRANSPORT PROTEIN 2B"/>
    <property type="match status" value="1"/>
</dbReference>
<feature type="transmembrane region" description="Helical" evidence="6">
    <location>
        <begin position="192"/>
        <end position="217"/>
    </location>
</feature>
<evidence type="ECO:0000313" key="7">
    <source>
        <dbReference type="EMBL" id="THV36047.1"/>
    </source>
</evidence>
<dbReference type="Gene3D" id="1.20.58.220">
    <property type="entry name" value="Phosphate transport system protein phou homolog 2, domain 2"/>
    <property type="match status" value="1"/>
</dbReference>
<comment type="caution">
    <text evidence="7">The sequence shown here is derived from an EMBL/GenBank/DDBJ whole genome shotgun (WGS) entry which is preliminary data.</text>
</comment>
<feature type="transmembrane region" description="Helical" evidence="6">
    <location>
        <begin position="66"/>
        <end position="91"/>
    </location>
</feature>
<dbReference type="Proteomes" id="UP000307378">
    <property type="component" value="Unassembled WGS sequence"/>
</dbReference>
<feature type="transmembrane region" description="Helical" evidence="6">
    <location>
        <begin position="261"/>
        <end position="281"/>
    </location>
</feature>
<feature type="transmembrane region" description="Helical" evidence="6">
    <location>
        <begin position="97"/>
        <end position="118"/>
    </location>
</feature>
<evidence type="ECO:0000256" key="3">
    <source>
        <dbReference type="ARBA" id="ARBA00022692"/>
    </source>
</evidence>
<dbReference type="GO" id="GO:0044341">
    <property type="term" value="P:sodium-dependent phosphate transport"/>
    <property type="evidence" value="ECO:0007669"/>
    <property type="project" value="InterPro"/>
</dbReference>
<evidence type="ECO:0000256" key="2">
    <source>
        <dbReference type="ARBA" id="ARBA00022475"/>
    </source>
</evidence>
<evidence type="ECO:0000256" key="1">
    <source>
        <dbReference type="ARBA" id="ARBA00004651"/>
    </source>
</evidence>
<feature type="transmembrane region" description="Helical" evidence="6">
    <location>
        <begin position="301"/>
        <end position="322"/>
    </location>
</feature>
<feature type="transmembrane region" description="Helical" evidence="6">
    <location>
        <begin position="154"/>
        <end position="171"/>
    </location>
</feature>
<keyword evidence="5 6" id="KW-0472">Membrane</keyword>
<keyword evidence="2" id="KW-1003">Cell membrane</keyword>
<dbReference type="GO" id="GO:0005436">
    <property type="term" value="F:sodium:phosphate symporter activity"/>
    <property type="evidence" value="ECO:0007669"/>
    <property type="project" value="InterPro"/>
</dbReference>
<proteinExistence type="predicted"/>
<protein>
    <submittedName>
        <fullName evidence="7">Na/Pi cotransporter family protein</fullName>
    </submittedName>
</protein>
<comment type="subcellular location">
    <subcellularLocation>
        <location evidence="1">Cell membrane</location>
        <topology evidence="1">Multi-pass membrane protein</topology>
    </subcellularLocation>
</comment>
<dbReference type="Pfam" id="PF02690">
    <property type="entry name" value="Na_Pi_cotrans"/>
    <property type="match status" value="1"/>
</dbReference>
<dbReference type="AlphaFoldDB" id="A0A4S8PWM8"/>
<gene>
    <name evidence="7" type="ORF">FAA86_12015</name>
</gene>
<sequence>MLPSLDVRVQSSRVRGTSMSGIAVFIHLAGAVALLLWATRMVRTGIERAYGGVLKDKLRHAVGNRFSAAFAGFLFAVALQSATAVALIVASFSAAGYVLPAIGVATLLGADFGSAFVVRILRYDLSLLVPVLLLAGTVAFRASEARGWRQLGRILFGLGLLLLSLRLIGEASEPLRESRILPVLFNYLASDWISAFALAALLAWAFHSSVAAVLLVASLADKHLLPDALIIPLVLGINFGAAIIAALLTKNAEANARIVPLGNVVIRGLMTLIALAAQFGFALSPTVFSTQPGDSVVLAHLALNGAVLVLGLPFAGLVAAALERLLARTDDRAANDDRLSALNIADLANPQQAISNATREVLAVCDKTEVMLNGIFDLFERWDPKKTQRIETLDDQIDTIHRDIKFYLARISETALDQASAAQCQNLLGATIKIEQAADIISQNMLTRARKKNERNVAFSAEGWAELCAMHNEVLQNAHLAFNLLVTRDLQHARQLVARKEAIRMLVKTSEESHLQRLRQGNAASFESSSLHIDTMRDLKEINSLFVSIAYPLLEGEGLLRRSRLVQPAEL</sequence>
<dbReference type="InterPro" id="IPR003841">
    <property type="entry name" value="Na/Pi_transpt"/>
</dbReference>
<accession>A0A4S8PWM8</accession>
<feature type="transmembrane region" description="Helical" evidence="6">
    <location>
        <begin position="125"/>
        <end position="142"/>
    </location>
</feature>
<feature type="transmembrane region" description="Helical" evidence="6">
    <location>
        <begin position="229"/>
        <end position="249"/>
    </location>
</feature>
<evidence type="ECO:0000313" key="8">
    <source>
        <dbReference type="Proteomes" id="UP000307378"/>
    </source>
</evidence>
<name>A0A4S8PWM8_9HYPH</name>
<evidence type="ECO:0000256" key="6">
    <source>
        <dbReference type="SAM" id="Phobius"/>
    </source>
</evidence>
<dbReference type="SUPFAM" id="SSF109755">
    <property type="entry name" value="PhoU-like"/>
    <property type="match status" value="1"/>
</dbReference>
<dbReference type="InterPro" id="IPR038078">
    <property type="entry name" value="PhoU-like_sf"/>
</dbReference>
<dbReference type="NCBIfam" id="NF037997">
    <property type="entry name" value="Na_Pi_symport"/>
    <property type="match status" value="1"/>
</dbReference>
<evidence type="ECO:0000256" key="4">
    <source>
        <dbReference type="ARBA" id="ARBA00022989"/>
    </source>
</evidence>
<dbReference type="PANTHER" id="PTHR10010">
    <property type="entry name" value="SOLUTE CARRIER FAMILY 34 SODIUM PHOSPHATE , MEMBER 2-RELATED"/>
    <property type="match status" value="1"/>
</dbReference>
<keyword evidence="4 6" id="KW-1133">Transmembrane helix</keyword>
<dbReference type="GO" id="GO:0005886">
    <property type="term" value="C:plasma membrane"/>
    <property type="evidence" value="ECO:0007669"/>
    <property type="project" value="UniProtKB-SubCell"/>
</dbReference>
<evidence type="ECO:0000256" key="5">
    <source>
        <dbReference type="ARBA" id="ARBA00023136"/>
    </source>
</evidence>
<reference evidence="7 8" key="1">
    <citation type="submission" date="2019-04" db="EMBL/GenBank/DDBJ databases">
        <title>genome sequence of strain W3.</title>
        <authorList>
            <person name="Gao J."/>
            <person name="Sun J."/>
        </authorList>
    </citation>
    <scope>NUCLEOTIDE SEQUENCE [LARGE SCALE GENOMIC DNA]</scope>
    <source>
        <strain evidence="7 8">W3</strain>
    </source>
</reference>
<feature type="transmembrane region" description="Helical" evidence="6">
    <location>
        <begin position="20"/>
        <end position="38"/>
    </location>
</feature>
<dbReference type="EMBL" id="STGU01000005">
    <property type="protein sequence ID" value="THV36047.1"/>
    <property type="molecule type" value="Genomic_DNA"/>
</dbReference>